<dbReference type="PANTHER" id="PTHR43096:SF52">
    <property type="entry name" value="DNAJ HOMOLOG 1, MITOCHONDRIAL-RELATED"/>
    <property type="match status" value="1"/>
</dbReference>
<comment type="caution">
    <text evidence="8">Lacks conserved residue(s) required for the propagation of feature annotation.</text>
</comment>
<dbReference type="GO" id="GO:0008270">
    <property type="term" value="F:zinc ion binding"/>
    <property type="evidence" value="ECO:0007669"/>
    <property type="project" value="UniProtKB-UniRule"/>
</dbReference>
<keyword evidence="1 8" id="KW-0479">Metal-binding</keyword>
<keyword evidence="2 8" id="KW-0677">Repeat</keyword>
<dbReference type="SUPFAM" id="SSF49493">
    <property type="entry name" value="HSP40/DnaJ peptide-binding domain"/>
    <property type="match status" value="2"/>
</dbReference>
<dbReference type="InterPro" id="IPR001623">
    <property type="entry name" value="DnaJ_domain"/>
</dbReference>
<evidence type="ECO:0000256" key="9">
    <source>
        <dbReference type="PROSITE-ProRule" id="PRU00546"/>
    </source>
</evidence>
<feature type="binding site" evidence="8">
    <location>
        <position position="214"/>
    </location>
    <ligand>
        <name>Zn(2+)</name>
        <dbReference type="ChEBI" id="CHEBI:29105"/>
        <label>1</label>
    </ligand>
</feature>
<dbReference type="PANTHER" id="PTHR43096">
    <property type="entry name" value="DNAJ HOMOLOG 1, MITOCHONDRIAL-RELATED"/>
    <property type="match status" value="1"/>
</dbReference>
<keyword evidence="3 8" id="KW-0863">Zinc-finger</keyword>
<evidence type="ECO:0000259" key="10">
    <source>
        <dbReference type="PROSITE" id="PS50076"/>
    </source>
</evidence>
<comment type="function">
    <text evidence="8">Participates actively in the response to hyperosmotic and heat shock by preventing the aggregation of stress-denatured proteins and by disaggregating proteins, also in an autonomous, DnaK-independent fashion. Unfolded proteins bind initially to DnaJ; upon interaction with the DnaJ-bound protein, DnaK hydrolyzes its bound ATP, resulting in the formation of a stable complex. GrpE releases ADP from DnaK; ATP binding to DnaK triggers the release of the substrate protein, thus completing the reaction cycle. Several rounds of ATP-dependent interactions between DnaJ, DnaK and GrpE are required for fully efficient folding. Also involved, together with DnaK and GrpE, in the DNA replication of plasmids through activation of initiation proteins.</text>
</comment>
<dbReference type="PROSITE" id="PS50076">
    <property type="entry name" value="DNAJ_2"/>
    <property type="match status" value="1"/>
</dbReference>
<feature type="binding site" evidence="8">
    <location>
        <position position="174"/>
    </location>
    <ligand>
        <name>Zn(2+)</name>
        <dbReference type="ChEBI" id="CHEBI:29105"/>
        <label>2</label>
    </ligand>
</feature>
<dbReference type="CDD" id="cd10747">
    <property type="entry name" value="DnaJ_C"/>
    <property type="match status" value="1"/>
</dbReference>
<dbReference type="HAMAP" id="MF_01152">
    <property type="entry name" value="DnaJ"/>
    <property type="match status" value="1"/>
</dbReference>
<dbReference type="InterPro" id="IPR001305">
    <property type="entry name" value="HSP_DnaJ_Cys-rich_dom"/>
</dbReference>
<evidence type="ECO:0000256" key="5">
    <source>
        <dbReference type="ARBA" id="ARBA00023186"/>
    </source>
</evidence>
<keyword evidence="4 8" id="KW-0862">Zinc</keyword>
<dbReference type="InterPro" id="IPR012724">
    <property type="entry name" value="DnaJ"/>
</dbReference>
<dbReference type="FunFam" id="2.60.260.20:FF:000005">
    <property type="entry name" value="Chaperone protein dnaJ 1, mitochondrial"/>
    <property type="match status" value="1"/>
</dbReference>
<feature type="domain" description="J" evidence="10">
    <location>
        <begin position="4"/>
        <end position="66"/>
    </location>
</feature>
<comment type="subcellular location">
    <subcellularLocation>
        <location evidence="8">Cytoplasm</location>
    </subcellularLocation>
</comment>
<dbReference type="GO" id="GO:0005524">
    <property type="term" value="F:ATP binding"/>
    <property type="evidence" value="ECO:0007669"/>
    <property type="project" value="InterPro"/>
</dbReference>
<dbReference type="PROSITE" id="PS00636">
    <property type="entry name" value="DNAJ_1"/>
    <property type="match status" value="1"/>
</dbReference>
<evidence type="ECO:0000256" key="3">
    <source>
        <dbReference type="ARBA" id="ARBA00022771"/>
    </source>
</evidence>
<feature type="binding site" evidence="8">
    <location>
        <position position="157"/>
    </location>
    <ligand>
        <name>Zn(2+)</name>
        <dbReference type="ChEBI" id="CHEBI:29105"/>
        <label>1</label>
    </ligand>
</feature>
<feature type="domain" description="CR-type" evidence="11">
    <location>
        <begin position="141"/>
        <end position="223"/>
    </location>
</feature>
<dbReference type="Proteomes" id="UP000177579">
    <property type="component" value="Unassembled WGS sequence"/>
</dbReference>
<keyword evidence="5 8" id="KW-0143">Chaperone</keyword>
<dbReference type="GO" id="GO:0031072">
    <property type="term" value="F:heat shock protein binding"/>
    <property type="evidence" value="ECO:0007669"/>
    <property type="project" value="InterPro"/>
</dbReference>
<reference evidence="12 13" key="1">
    <citation type="journal article" date="2016" name="Nat. Commun.">
        <title>Thousands of microbial genomes shed light on interconnected biogeochemical processes in an aquifer system.</title>
        <authorList>
            <person name="Anantharaman K."/>
            <person name="Brown C.T."/>
            <person name="Hug L.A."/>
            <person name="Sharon I."/>
            <person name="Castelle C.J."/>
            <person name="Probst A.J."/>
            <person name="Thomas B.C."/>
            <person name="Singh A."/>
            <person name="Wilkins M.J."/>
            <person name="Karaoz U."/>
            <person name="Brodie E.L."/>
            <person name="Williams K.H."/>
            <person name="Hubbard S.S."/>
            <person name="Banfield J.F."/>
        </authorList>
    </citation>
    <scope>NUCLEOTIDE SEQUENCE [LARGE SCALE GENOMIC DNA]</scope>
</reference>
<dbReference type="GO" id="GO:0042026">
    <property type="term" value="P:protein refolding"/>
    <property type="evidence" value="ECO:0007669"/>
    <property type="project" value="TreeGrafter"/>
</dbReference>
<dbReference type="SUPFAM" id="SSF57938">
    <property type="entry name" value="DnaJ/Hsp40 cysteine-rich domain"/>
    <property type="match status" value="1"/>
</dbReference>
<dbReference type="SUPFAM" id="SSF46565">
    <property type="entry name" value="Chaperone J-domain"/>
    <property type="match status" value="1"/>
</dbReference>
<dbReference type="InterPro" id="IPR036869">
    <property type="entry name" value="J_dom_sf"/>
</dbReference>
<dbReference type="InterPro" id="IPR008971">
    <property type="entry name" value="HSP40/DnaJ_pept-bd"/>
</dbReference>
<dbReference type="GO" id="GO:0051082">
    <property type="term" value="F:unfolded protein binding"/>
    <property type="evidence" value="ECO:0007669"/>
    <property type="project" value="UniProtKB-UniRule"/>
</dbReference>
<dbReference type="FunFam" id="2.10.230.10:FF:000002">
    <property type="entry name" value="Molecular chaperone DnaJ"/>
    <property type="match status" value="1"/>
</dbReference>
<dbReference type="PROSITE" id="PS51188">
    <property type="entry name" value="ZF_CR"/>
    <property type="match status" value="1"/>
</dbReference>
<evidence type="ECO:0000256" key="7">
    <source>
        <dbReference type="ARBA" id="ARBA00067609"/>
    </source>
</evidence>
<feature type="binding site" evidence="8">
    <location>
        <position position="211"/>
    </location>
    <ligand>
        <name>Zn(2+)</name>
        <dbReference type="ChEBI" id="CHEBI:29105"/>
        <label>1</label>
    </ligand>
</feature>
<comment type="similarity">
    <text evidence="6 8">Belongs to the DnaJ family.</text>
</comment>
<dbReference type="GO" id="GO:0009408">
    <property type="term" value="P:response to heat"/>
    <property type="evidence" value="ECO:0007669"/>
    <property type="project" value="InterPro"/>
</dbReference>
<evidence type="ECO:0000256" key="1">
    <source>
        <dbReference type="ARBA" id="ARBA00022723"/>
    </source>
</evidence>
<evidence type="ECO:0000256" key="8">
    <source>
        <dbReference type="HAMAP-Rule" id="MF_01152"/>
    </source>
</evidence>
<keyword evidence="8" id="KW-0963">Cytoplasm</keyword>
<dbReference type="InterPro" id="IPR002939">
    <property type="entry name" value="DnaJ_C"/>
</dbReference>
<evidence type="ECO:0000256" key="6">
    <source>
        <dbReference type="ARBA" id="ARBA00061004"/>
    </source>
</evidence>
<comment type="cofactor">
    <cofactor evidence="8">
        <name>Zn(2+)</name>
        <dbReference type="ChEBI" id="CHEBI:29105"/>
    </cofactor>
    <text evidence="8">Binds 2 Zn(2+) ions per monomer.</text>
</comment>
<evidence type="ECO:0000313" key="12">
    <source>
        <dbReference type="EMBL" id="OGF40079.1"/>
    </source>
</evidence>
<dbReference type="SMART" id="SM00271">
    <property type="entry name" value="DnaJ"/>
    <property type="match status" value="1"/>
</dbReference>
<dbReference type="InterPro" id="IPR018253">
    <property type="entry name" value="DnaJ_domain_CS"/>
</dbReference>
<dbReference type="Pfam" id="PF00684">
    <property type="entry name" value="DnaJ_CXXCXGXG"/>
    <property type="match status" value="1"/>
</dbReference>
<dbReference type="Gene3D" id="2.60.260.20">
    <property type="entry name" value="Urease metallochaperone UreE, N-terminal domain"/>
    <property type="match status" value="2"/>
</dbReference>
<dbReference type="AlphaFoldDB" id="A0A1F5TMS4"/>
<dbReference type="Pfam" id="PF00226">
    <property type="entry name" value="DnaJ"/>
    <property type="match status" value="1"/>
</dbReference>
<evidence type="ECO:0000259" key="11">
    <source>
        <dbReference type="PROSITE" id="PS51188"/>
    </source>
</evidence>
<sequence length="360" mass="39148">MSKDYYNILGVNKNASQEEIKKAFRKKAHVYHPDKVTGDEAKFKEVNEAYQVLGNEQKRAQYDQFGSDFTNGMAGGFSGGGFGGFSQGGIHVDMDDLGDIFGGIGDMFGFGGSRSENGPRARRGNDIQTILTIDFKEAVFGAEKEISLHKKVKCSHCNGNLAEPGSKIITCSNCRGTGKVTRVQRTILGNMQVQSACDQCGGEGRSYEKKCTQCSGRGVNMDTVRLQVKIPAGINDGESIRLVGQGEAGERGAAAGDLYIKMNIKDDPRFERDGYDIHSVENISFTQAVLGDKIDIDTVEGVVSLKIPAGTQSGTIFKLRNKGINVLQGRGRGDHLVEIRVNIPSRITRKQKKLIEELGL</sequence>
<dbReference type="GO" id="GO:0005737">
    <property type="term" value="C:cytoplasm"/>
    <property type="evidence" value="ECO:0007669"/>
    <property type="project" value="UniProtKB-SubCell"/>
</dbReference>
<evidence type="ECO:0000256" key="2">
    <source>
        <dbReference type="ARBA" id="ARBA00022737"/>
    </source>
</evidence>
<dbReference type="NCBIfam" id="NF008035">
    <property type="entry name" value="PRK10767.1"/>
    <property type="match status" value="1"/>
</dbReference>
<dbReference type="InterPro" id="IPR036410">
    <property type="entry name" value="HSP_DnaJ_Cys-rich_dom_sf"/>
</dbReference>
<name>A0A1F5TMS4_9BACT</name>
<dbReference type="Gene3D" id="2.10.230.10">
    <property type="entry name" value="Heat shock protein DnaJ, cysteine-rich domain"/>
    <property type="match status" value="1"/>
</dbReference>
<proteinExistence type="inferred from homology"/>
<dbReference type="PRINTS" id="PR00625">
    <property type="entry name" value="JDOMAIN"/>
</dbReference>
<feature type="binding site" evidence="8">
    <location>
        <position position="197"/>
    </location>
    <ligand>
        <name>Zn(2+)</name>
        <dbReference type="ChEBI" id="CHEBI:29105"/>
        <label>2</label>
    </ligand>
</feature>
<comment type="caution">
    <text evidence="12">The sequence shown here is derived from an EMBL/GenBank/DDBJ whole genome shotgun (WGS) entry which is preliminary data.</text>
</comment>
<dbReference type="Gene3D" id="1.10.287.110">
    <property type="entry name" value="DnaJ domain"/>
    <property type="match status" value="1"/>
</dbReference>
<dbReference type="Pfam" id="PF01556">
    <property type="entry name" value="DnaJ_C"/>
    <property type="match status" value="1"/>
</dbReference>
<feature type="zinc finger region" description="CR-type" evidence="9">
    <location>
        <begin position="141"/>
        <end position="223"/>
    </location>
</feature>
<dbReference type="GO" id="GO:0006260">
    <property type="term" value="P:DNA replication"/>
    <property type="evidence" value="ECO:0007669"/>
    <property type="project" value="UniProtKB-KW"/>
</dbReference>
<keyword evidence="8" id="KW-0235">DNA replication</keyword>
<dbReference type="CDD" id="cd06257">
    <property type="entry name" value="DnaJ"/>
    <property type="match status" value="1"/>
</dbReference>
<evidence type="ECO:0000256" key="4">
    <source>
        <dbReference type="ARBA" id="ARBA00022833"/>
    </source>
</evidence>
<feature type="binding site" evidence="8">
    <location>
        <position position="154"/>
    </location>
    <ligand>
        <name>Zn(2+)</name>
        <dbReference type="ChEBI" id="CHEBI:29105"/>
        <label>1</label>
    </ligand>
</feature>
<gene>
    <name evidence="8" type="primary">dnaJ</name>
    <name evidence="12" type="ORF">A2531_04940</name>
</gene>
<comment type="subunit">
    <text evidence="8">Homodimer.</text>
</comment>
<protein>
    <recommendedName>
        <fullName evidence="7 8">Chaperone protein DnaJ</fullName>
    </recommendedName>
</protein>
<feature type="binding site" evidence="8">
    <location>
        <position position="200"/>
    </location>
    <ligand>
        <name>Zn(2+)</name>
        <dbReference type="ChEBI" id="CHEBI:29105"/>
        <label>2</label>
    </ligand>
</feature>
<organism evidence="12 13">
    <name type="scientific">Candidatus Falkowbacteria bacterium RIFOXYD2_FULL_34_120</name>
    <dbReference type="NCBI Taxonomy" id="1798007"/>
    <lineage>
        <taxon>Bacteria</taxon>
        <taxon>Candidatus Falkowiibacteriota</taxon>
    </lineage>
</organism>
<evidence type="ECO:0000313" key="13">
    <source>
        <dbReference type="Proteomes" id="UP000177579"/>
    </source>
</evidence>
<dbReference type="NCBIfam" id="TIGR02349">
    <property type="entry name" value="DnaJ_bact"/>
    <property type="match status" value="1"/>
</dbReference>
<comment type="domain">
    <text evidence="8">The J domain is necessary and sufficient to stimulate DnaK ATPase activity. Zinc center 1 plays an important role in the autonomous, DnaK-independent chaperone activity of DnaJ. Zinc center 2 is essential for interaction with DnaK and for DnaJ activity.</text>
</comment>
<dbReference type="EMBL" id="MFGO01000036">
    <property type="protein sequence ID" value="OGF40079.1"/>
    <property type="molecule type" value="Genomic_DNA"/>
</dbReference>
<feature type="binding site" evidence="8">
    <location>
        <position position="171"/>
    </location>
    <ligand>
        <name>Zn(2+)</name>
        <dbReference type="ChEBI" id="CHEBI:29105"/>
        <label>2</label>
    </ligand>
</feature>
<keyword evidence="8" id="KW-0346">Stress response</keyword>
<accession>A0A1F5TMS4</accession>